<reference evidence="2" key="1">
    <citation type="journal article" date="2020" name="mSystems">
        <title>Genome- and Community-Level Interaction Insights into Carbon Utilization and Element Cycling Functions of Hydrothermarchaeota in Hydrothermal Sediment.</title>
        <authorList>
            <person name="Zhou Z."/>
            <person name="Liu Y."/>
            <person name="Xu W."/>
            <person name="Pan J."/>
            <person name="Luo Z.H."/>
            <person name="Li M."/>
        </authorList>
    </citation>
    <scope>NUCLEOTIDE SEQUENCE [LARGE SCALE GENOMIC DNA]</scope>
    <source>
        <strain evidence="2">SpSt-637</strain>
        <strain evidence="1">SpSt-667</strain>
    </source>
</reference>
<organism evidence="2">
    <name type="scientific">Ignisphaera aggregans</name>
    <dbReference type="NCBI Taxonomy" id="334771"/>
    <lineage>
        <taxon>Archaea</taxon>
        <taxon>Thermoproteota</taxon>
        <taxon>Thermoprotei</taxon>
        <taxon>Desulfurococcales</taxon>
        <taxon>Desulfurococcaceae</taxon>
        <taxon>Ignisphaera</taxon>
    </lineage>
</organism>
<gene>
    <name evidence="2" type="ORF">ENU08_04900</name>
    <name evidence="1" type="ORF">ENU41_01480</name>
</gene>
<proteinExistence type="predicted"/>
<dbReference type="InterPro" id="IPR029069">
    <property type="entry name" value="HotDog_dom_sf"/>
</dbReference>
<dbReference type="Gene3D" id="3.10.129.10">
    <property type="entry name" value="Hotdog Thioesterase"/>
    <property type="match status" value="1"/>
</dbReference>
<sequence length="135" mass="15083">MSTDVIESLPTSIKNVLGVHEIIRDERRGCIKITLDPNPEVLTIHGEPHGGYISLITIVSAEIAATNLLHEEEFLVVINHNVNFLRHVEAYEQELEIDSCVLSRGERIIYIETYVQCGGEDIAQAITSFIAEKRG</sequence>
<name>A0A7C4NJY7_9CREN</name>
<protein>
    <recommendedName>
        <fullName evidence="3">PaaI family thioesterase</fullName>
    </recommendedName>
</protein>
<accession>A0A7C4NJY7</accession>
<evidence type="ECO:0000313" key="2">
    <source>
        <dbReference type="EMBL" id="HGQ64563.1"/>
    </source>
</evidence>
<dbReference type="EMBL" id="DTBD01000039">
    <property type="protein sequence ID" value="HGQ64563.1"/>
    <property type="molecule type" value="Genomic_DNA"/>
</dbReference>
<evidence type="ECO:0000313" key="1">
    <source>
        <dbReference type="EMBL" id="HGQ35337.1"/>
    </source>
</evidence>
<comment type="caution">
    <text evidence="2">The sequence shown here is derived from an EMBL/GenBank/DDBJ whole genome shotgun (WGS) entry which is preliminary data.</text>
</comment>
<evidence type="ECO:0008006" key="3">
    <source>
        <dbReference type="Google" id="ProtNLM"/>
    </source>
</evidence>
<dbReference type="AlphaFoldDB" id="A0A7C4NJY7"/>
<dbReference type="SUPFAM" id="SSF54637">
    <property type="entry name" value="Thioesterase/thiol ester dehydrase-isomerase"/>
    <property type="match status" value="1"/>
</dbReference>
<dbReference type="EMBL" id="DTCK01000010">
    <property type="protein sequence ID" value="HGQ35337.1"/>
    <property type="molecule type" value="Genomic_DNA"/>
</dbReference>